<organism evidence="2 3">
    <name type="scientific">Rhodanobacter ginsengisoli</name>
    <dbReference type="NCBI Taxonomy" id="418646"/>
    <lineage>
        <taxon>Bacteria</taxon>
        <taxon>Pseudomonadati</taxon>
        <taxon>Pseudomonadota</taxon>
        <taxon>Gammaproteobacteria</taxon>
        <taxon>Lysobacterales</taxon>
        <taxon>Rhodanobacteraceae</taxon>
        <taxon>Rhodanobacter</taxon>
    </lineage>
</organism>
<dbReference type="EC" id="2.3.-.-" evidence="2"/>
<proteinExistence type="predicted"/>
<evidence type="ECO:0000313" key="2">
    <source>
        <dbReference type="EMBL" id="MFC5526446.1"/>
    </source>
</evidence>
<comment type="caution">
    <text evidence="2">The sequence shown here is derived from an EMBL/GenBank/DDBJ whole genome shotgun (WGS) entry which is preliminary data.</text>
</comment>
<dbReference type="PANTHER" id="PTHR43072">
    <property type="entry name" value="N-ACETYLTRANSFERASE"/>
    <property type="match status" value="1"/>
</dbReference>
<dbReference type="PANTHER" id="PTHR43072:SF8">
    <property type="entry name" value="ACYLTRANSFERASE FABY-RELATED"/>
    <property type="match status" value="1"/>
</dbReference>
<keyword evidence="3" id="KW-1185">Reference proteome</keyword>
<keyword evidence="2" id="KW-0012">Acyltransferase</keyword>
<sequence length="200" mass="22393">MIRIAQASDAAAMRDIYAPSVTDGVATFETAVPAIDTMQERLRTRLLHYPWLVWEDAGEILAYAYAGRFRERAAYDWIAETSIYVRADAQRRGIARQLYGCLLDVMRLQGINQAVGVITLPGEASVALHERIGFRPAGVWRQSGYKLGRWWDVGVWQMQLQPAATPPPPFIPFPQLLDSRSLQDLLGTPDRGPAEHKDGT</sequence>
<dbReference type="CDD" id="cd04301">
    <property type="entry name" value="NAT_SF"/>
    <property type="match status" value="1"/>
</dbReference>
<dbReference type="Proteomes" id="UP001596114">
    <property type="component" value="Unassembled WGS sequence"/>
</dbReference>
<gene>
    <name evidence="2" type="ORF">ACFPPA_11955</name>
</gene>
<feature type="domain" description="N-acetyltransferase" evidence="1">
    <location>
        <begin position="1"/>
        <end position="152"/>
    </location>
</feature>
<dbReference type="PROSITE" id="PS51186">
    <property type="entry name" value="GNAT"/>
    <property type="match status" value="1"/>
</dbReference>
<accession>A0ABW0QNA0</accession>
<evidence type="ECO:0000313" key="3">
    <source>
        <dbReference type="Proteomes" id="UP001596114"/>
    </source>
</evidence>
<dbReference type="Pfam" id="PF13420">
    <property type="entry name" value="Acetyltransf_4"/>
    <property type="match status" value="1"/>
</dbReference>
<dbReference type="EMBL" id="JBHSNF010000002">
    <property type="protein sequence ID" value="MFC5526446.1"/>
    <property type="molecule type" value="Genomic_DNA"/>
</dbReference>
<dbReference type="InterPro" id="IPR016181">
    <property type="entry name" value="Acyl_CoA_acyltransferase"/>
</dbReference>
<dbReference type="InterPro" id="IPR000182">
    <property type="entry name" value="GNAT_dom"/>
</dbReference>
<protein>
    <submittedName>
        <fullName evidence="2">GNAT family N-acetyltransferase</fullName>
        <ecNumber evidence="2">2.3.-.-</ecNumber>
    </submittedName>
</protein>
<dbReference type="RefSeq" id="WP_377320124.1">
    <property type="nucleotide sequence ID" value="NZ_JBHSNF010000002.1"/>
</dbReference>
<dbReference type="GO" id="GO:0016746">
    <property type="term" value="F:acyltransferase activity"/>
    <property type="evidence" value="ECO:0007669"/>
    <property type="project" value="UniProtKB-KW"/>
</dbReference>
<dbReference type="Gene3D" id="3.40.630.30">
    <property type="match status" value="1"/>
</dbReference>
<name>A0ABW0QNA0_9GAMM</name>
<keyword evidence="2" id="KW-0808">Transferase</keyword>
<reference evidence="3" key="1">
    <citation type="journal article" date="2019" name="Int. J. Syst. Evol. Microbiol.">
        <title>The Global Catalogue of Microorganisms (GCM) 10K type strain sequencing project: providing services to taxonomists for standard genome sequencing and annotation.</title>
        <authorList>
            <consortium name="The Broad Institute Genomics Platform"/>
            <consortium name="The Broad Institute Genome Sequencing Center for Infectious Disease"/>
            <person name="Wu L."/>
            <person name="Ma J."/>
        </authorList>
    </citation>
    <scope>NUCLEOTIDE SEQUENCE [LARGE SCALE GENOMIC DNA]</scope>
    <source>
        <strain evidence="3">CGMCC 1.16619</strain>
    </source>
</reference>
<evidence type="ECO:0000259" key="1">
    <source>
        <dbReference type="PROSITE" id="PS51186"/>
    </source>
</evidence>
<dbReference type="SUPFAM" id="SSF55729">
    <property type="entry name" value="Acyl-CoA N-acyltransferases (Nat)"/>
    <property type="match status" value="1"/>
</dbReference>